<dbReference type="KEGG" id="tvi:Thivi_0044"/>
<dbReference type="InterPro" id="IPR036565">
    <property type="entry name" value="Mur-like_cat_sf"/>
</dbReference>
<dbReference type="EMBL" id="CP003154">
    <property type="protein sequence ID" value="AFL72134.1"/>
    <property type="molecule type" value="Genomic_DNA"/>
</dbReference>
<evidence type="ECO:0000313" key="4">
    <source>
        <dbReference type="EMBL" id="AFL72134.1"/>
    </source>
</evidence>
<keyword evidence="1" id="KW-0464">Manganese</keyword>
<dbReference type="eggNOG" id="COG0189">
    <property type="taxonomic scope" value="Bacteria"/>
</dbReference>
<dbReference type="SUPFAM" id="SSF56059">
    <property type="entry name" value="Glutathione synthetase ATP-binding domain-like"/>
    <property type="match status" value="1"/>
</dbReference>
<dbReference type="eggNOG" id="COG0769">
    <property type="taxonomic scope" value="Bacteria"/>
</dbReference>
<evidence type="ECO:0000256" key="2">
    <source>
        <dbReference type="PROSITE-ProRule" id="PRU00409"/>
    </source>
</evidence>
<dbReference type="GO" id="GO:0005524">
    <property type="term" value="F:ATP binding"/>
    <property type="evidence" value="ECO:0007669"/>
    <property type="project" value="UniProtKB-UniRule"/>
</dbReference>
<dbReference type="RefSeq" id="WP_014776643.1">
    <property type="nucleotide sequence ID" value="NC_018012.1"/>
</dbReference>
<dbReference type="OrthoDB" id="9803907at2"/>
<protein>
    <submittedName>
        <fullName evidence="4">Cyanophycin synthetase</fullName>
    </submittedName>
</protein>
<organism evidence="4 5">
    <name type="scientific">Thiocystis violascens (strain ATCC 17096 / DSM 198 / 6111)</name>
    <name type="common">Chromatium violascens</name>
    <dbReference type="NCBI Taxonomy" id="765911"/>
    <lineage>
        <taxon>Bacteria</taxon>
        <taxon>Pseudomonadati</taxon>
        <taxon>Pseudomonadota</taxon>
        <taxon>Gammaproteobacteria</taxon>
        <taxon>Chromatiales</taxon>
        <taxon>Chromatiaceae</taxon>
        <taxon>Thiocystis</taxon>
    </lineage>
</organism>
<reference evidence="4 5" key="1">
    <citation type="submission" date="2012-06" db="EMBL/GenBank/DDBJ databases">
        <title>Complete sequence of Thiocystis violascens DSM 198.</title>
        <authorList>
            <consortium name="US DOE Joint Genome Institute"/>
            <person name="Lucas S."/>
            <person name="Han J."/>
            <person name="Lapidus A."/>
            <person name="Cheng J.-F."/>
            <person name="Goodwin L."/>
            <person name="Pitluck S."/>
            <person name="Peters L."/>
            <person name="Ovchinnikova G."/>
            <person name="Teshima H."/>
            <person name="Detter J.C."/>
            <person name="Han C."/>
            <person name="Tapia R."/>
            <person name="Land M."/>
            <person name="Hauser L."/>
            <person name="Kyrpides N."/>
            <person name="Ivanova N."/>
            <person name="Pagani I."/>
            <person name="Vogl K."/>
            <person name="Liu Z."/>
            <person name="Frigaard N.-U."/>
            <person name="Bryant D."/>
            <person name="Woyke T."/>
        </authorList>
    </citation>
    <scope>NUCLEOTIDE SEQUENCE [LARGE SCALE GENOMIC DNA]</scope>
    <source>
        <strain evidence="5">ATCC 17096 / DSM 198 / 6111</strain>
    </source>
</reference>
<feature type="domain" description="ATP-grasp" evidence="3">
    <location>
        <begin position="220"/>
        <end position="473"/>
    </location>
</feature>
<dbReference type="InterPro" id="IPR005479">
    <property type="entry name" value="CPAse_ATP-bd"/>
</dbReference>
<evidence type="ECO:0000256" key="1">
    <source>
        <dbReference type="ARBA" id="ARBA00023211"/>
    </source>
</evidence>
<dbReference type="Gene3D" id="3.40.1190.10">
    <property type="entry name" value="Mur-like, catalytic domain"/>
    <property type="match status" value="1"/>
</dbReference>
<sequence length="720" mass="76684">MLTIQHQWVLRGPNIWAHFPVIELRLDLGEIRDTSSEEIPGFNDRLKSWLPSLIEHRCSVGERGGFFQRLDRGTYMAHILEHVSLELQTLAGTPVGYGRARETEEEGVYKVAIEYEEEALGLAAIAVAHELILAAIHDAPFEVTAELERLRDLCHEVRLGPSTAAIANAARARGIPVRRVGSENLLQLGWGRRQRRAWTAETDRTSAIAEAIAQDKELTRMLLRAVGVPVPEGQPVTSAEDAWRFAQALGAPVVVKPRYGNHGRGVTANLIGREPIAAAFAAAREEGSSILCERYIPGADHRLLVVGGRLIAAALREPAQVVGDGRSSIQELIDATNRDPRRSAGHATMLSLIELDAIALAMLAEQGLTSESIPAAGQRVLLRRNANLSTGGTAVDVTDQVHPAVAAQALEAARMVGLDLAGIDILAADIACPLEEQGGAVVEVNAGPGLRMHLEPSAGQPRPVGEAVVDLLFPEDTDSRIPLIAVTGASGADATARLIAHLIQSRGDLVGLATREGIEIGNRCIDPRDGSGPEAARTLLMHPRLDAAVLALAAGSIRREGLGFDRCRVGVVNQVGQTLSLGQPGIETLDDLVRVKRCIVEAVAPDGCCVLNADDPLAVGMAESCRGAVIWFASDPETPSVTPGIGRAVLERDDLIVLATGDAVESLLPLGQVVWIEQGREEPQIQPILAAVATAWGLGLSLDEIRAGLMTIPPSPSHSR</sequence>
<dbReference type="GO" id="GO:0005737">
    <property type="term" value="C:cytoplasm"/>
    <property type="evidence" value="ECO:0007669"/>
    <property type="project" value="TreeGrafter"/>
</dbReference>
<dbReference type="Pfam" id="PF02786">
    <property type="entry name" value="CPSase_L_D2"/>
    <property type="match status" value="1"/>
</dbReference>
<dbReference type="PROSITE" id="PS50975">
    <property type="entry name" value="ATP_GRASP"/>
    <property type="match status" value="1"/>
</dbReference>
<dbReference type="InterPro" id="IPR011761">
    <property type="entry name" value="ATP-grasp"/>
</dbReference>
<evidence type="ECO:0000313" key="5">
    <source>
        <dbReference type="Proteomes" id="UP000006062"/>
    </source>
</evidence>
<dbReference type="GO" id="GO:0009432">
    <property type="term" value="P:SOS response"/>
    <property type="evidence" value="ECO:0007669"/>
    <property type="project" value="TreeGrafter"/>
</dbReference>
<keyword evidence="5" id="KW-1185">Reference proteome</keyword>
<dbReference type="GO" id="GO:0046872">
    <property type="term" value="F:metal ion binding"/>
    <property type="evidence" value="ECO:0007669"/>
    <property type="project" value="InterPro"/>
</dbReference>
<dbReference type="InterPro" id="IPR044019">
    <property type="entry name" value="Cyanophycin_syn_N"/>
</dbReference>
<dbReference type="Pfam" id="PF18921">
    <property type="entry name" value="Cyanophycin_syn"/>
    <property type="match status" value="1"/>
</dbReference>
<keyword evidence="2" id="KW-0067">ATP-binding</keyword>
<gene>
    <name evidence="4" type="ordered locus">Thivi_0044</name>
</gene>
<name>I3Y566_THIV6</name>
<proteinExistence type="predicted"/>
<dbReference type="InterPro" id="IPR011810">
    <property type="entry name" value="Cya_phycin_syn"/>
</dbReference>
<dbReference type="PANTHER" id="PTHR21621:SF0">
    <property type="entry name" value="BETA-CITRYLGLUTAMATE SYNTHASE B-RELATED"/>
    <property type="match status" value="1"/>
</dbReference>
<dbReference type="Gene3D" id="3.30.470.20">
    <property type="entry name" value="ATP-grasp fold, B domain"/>
    <property type="match status" value="2"/>
</dbReference>
<dbReference type="GO" id="GO:0018169">
    <property type="term" value="F:ribosomal S6-glutamic acid ligase activity"/>
    <property type="evidence" value="ECO:0007669"/>
    <property type="project" value="TreeGrafter"/>
</dbReference>
<dbReference type="STRING" id="765911.Thivi_0044"/>
<dbReference type="AlphaFoldDB" id="I3Y566"/>
<dbReference type="NCBIfam" id="TIGR02068">
    <property type="entry name" value="cya_phycin_syn"/>
    <property type="match status" value="1"/>
</dbReference>
<evidence type="ECO:0000259" key="3">
    <source>
        <dbReference type="PROSITE" id="PS50975"/>
    </source>
</evidence>
<keyword evidence="2" id="KW-0547">Nucleotide-binding</keyword>
<dbReference type="HOGENOM" id="CLU_016806_0_0_6"/>
<dbReference type="Proteomes" id="UP000006062">
    <property type="component" value="Chromosome"/>
</dbReference>
<dbReference type="SUPFAM" id="SSF53623">
    <property type="entry name" value="MurD-like peptide ligases, catalytic domain"/>
    <property type="match status" value="1"/>
</dbReference>
<accession>I3Y566</accession>
<dbReference type="NCBIfam" id="NF010623">
    <property type="entry name" value="PRK14016.1"/>
    <property type="match status" value="1"/>
</dbReference>
<dbReference type="PANTHER" id="PTHR21621">
    <property type="entry name" value="RIBOSOMAL PROTEIN S6 MODIFICATION PROTEIN"/>
    <property type="match status" value="1"/>
</dbReference>